<dbReference type="PROSITE" id="PS50199">
    <property type="entry name" value="ZF_RANBP2_2"/>
    <property type="match status" value="2"/>
</dbReference>
<evidence type="ECO:0000256" key="1">
    <source>
        <dbReference type="ARBA" id="ARBA00022723"/>
    </source>
</evidence>
<keyword evidence="10" id="KW-1185">Reference proteome</keyword>
<organism evidence="8">
    <name type="scientific">Spirodela intermedia</name>
    <name type="common">Intermediate duckweed</name>
    <dbReference type="NCBI Taxonomy" id="51605"/>
    <lineage>
        <taxon>Eukaryota</taxon>
        <taxon>Viridiplantae</taxon>
        <taxon>Streptophyta</taxon>
        <taxon>Embryophyta</taxon>
        <taxon>Tracheophyta</taxon>
        <taxon>Spermatophyta</taxon>
        <taxon>Magnoliopsida</taxon>
        <taxon>Liliopsida</taxon>
        <taxon>Araceae</taxon>
        <taxon>Lemnoideae</taxon>
        <taxon>Spirodela</taxon>
    </lineage>
</organism>
<evidence type="ECO:0000313" key="9">
    <source>
        <dbReference type="EMBL" id="CAA7398701.1"/>
    </source>
</evidence>
<keyword evidence="2 4" id="KW-0863">Zinc-finger</keyword>
<feature type="domain" description="WLM" evidence="7">
    <location>
        <begin position="1"/>
        <end position="192"/>
    </location>
</feature>
<dbReference type="PANTHER" id="PTHR46622:SF1">
    <property type="entry name" value="DNA-DEPENDENT METALLOPROTEASE WSS1"/>
    <property type="match status" value="1"/>
</dbReference>
<name>A0A7I8IYT6_SPIIN</name>
<evidence type="ECO:0000259" key="7">
    <source>
        <dbReference type="PROSITE" id="PS51397"/>
    </source>
</evidence>
<evidence type="ECO:0000259" key="6">
    <source>
        <dbReference type="PROSITE" id="PS50199"/>
    </source>
</evidence>
<protein>
    <submittedName>
        <fullName evidence="8">Uncharacterized protein</fullName>
    </submittedName>
</protein>
<dbReference type="AlphaFoldDB" id="A0A7I8IYT6"/>
<dbReference type="PROSITE" id="PS51397">
    <property type="entry name" value="WLM"/>
    <property type="match status" value="1"/>
</dbReference>
<evidence type="ECO:0000313" key="8">
    <source>
        <dbReference type="EMBL" id="CAA2622671.1"/>
    </source>
</evidence>
<keyword evidence="3" id="KW-0862">Zinc</keyword>
<dbReference type="SUPFAM" id="SSF90209">
    <property type="entry name" value="Ran binding protein zinc finger-like"/>
    <property type="match status" value="2"/>
</dbReference>
<dbReference type="InterPro" id="IPR013536">
    <property type="entry name" value="WLM_dom"/>
</dbReference>
<reference evidence="8" key="1">
    <citation type="submission" date="2019-12" db="EMBL/GenBank/DDBJ databases">
        <authorList>
            <person name="Scholz U."/>
            <person name="Mascher M."/>
            <person name="Fiebig A."/>
        </authorList>
    </citation>
    <scope>NUCLEOTIDE SEQUENCE</scope>
</reference>
<sequence>MDLGDLNKVWEVRPLKMPGEDEARRMLEKVAKQVQPIMRKRGWKVPILSEFRPDNPSLMGLNEGGGAHVKLRLRRPGRDWDFFPFEHVLDTMLHELSHIEHGPHNADFYRLWDEGINGTGKGFDLPGRRLGGFTRYPSPPPLRQAALVAAERRARGAPILPSGPRRLGGDGDIMTGLSPIQAAAMAAERRMHDDQWCTSRSSSYGESSVRQYGLKGEDDSNVITQGGGKRPDAAPLASLQSPGESASISMSASDEVWWECNVCSLLNKRLFLVCEACGNPKPKETASKFRIWSCKFCTLENNTKLDKCLACGQWRYSHGPPVSTGSTHFGT</sequence>
<dbReference type="PROSITE" id="PS01358">
    <property type="entry name" value="ZF_RANBP2_1"/>
    <property type="match status" value="2"/>
</dbReference>
<dbReference type="GO" id="GO:0008237">
    <property type="term" value="F:metallopeptidase activity"/>
    <property type="evidence" value="ECO:0007669"/>
    <property type="project" value="TreeGrafter"/>
</dbReference>
<dbReference type="EMBL" id="LR743593">
    <property type="protein sequence ID" value="CAA2622671.1"/>
    <property type="molecule type" value="Genomic_DNA"/>
</dbReference>
<feature type="region of interest" description="Disordered" evidence="5">
    <location>
        <begin position="217"/>
        <end position="244"/>
    </location>
</feature>
<dbReference type="OrthoDB" id="261960at2759"/>
<feature type="domain" description="RanBP2-type" evidence="6">
    <location>
        <begin position="254"/>
        <end position="283"/>
    </location>
</feature>
<dbReference type="InterPro" id="IPR001876">
    <property type="entry name" value="Znf_RanBP2"/>
</dbReference>
<evidence type="ECO:0000313" key="10">
    <source>
        <dbReference type="Proteomes" id="UP000663760"/>
    </source>
</evidence>
<evidence type="ECO:0000256" key="3">
    <source>
        <dbReference type="ARBA" id="ARBA00022833"/>
    </source>
</evidence>
<dbReference type="Pfam" id="PF08325">
    <property type="entry name" value="WLM"/>
    <property type="match status" value="1"/>
</dbReference>
<dbReference type="PANTHER" id="PTHR46622">
    <property type="entry name" value="DNA-DEPENDENT METALLOPROTEASE WSS1"/>
    <property type="match status" value="1"/>
</dbReference>
<dbReference type="GO" id="GO:0008270">
    <property type="term" value="F:zinc ion binding"/>
    <property type="evidence" value="ECO:0007669"/>
    <property type="project" value="UniProtKB-KW"/>
</dbReference>
<gene>
    <name evidence="8" type="ORF">SI7747_06008696</name>
    <name evidence="9" type="ORF">SI8410_06009366</name>
</gene>
<dbReference type="SMART" id="SM00547">
    <property type="entry name" value="ZnF_RBZ"/>
    <property type="match status" value="2"/>
</dbReference>
<feature type="domain" description="RanBP2-type" evidence="6">
    <location>
        <begin position="288"/>
        <end position="317"/>
    </location>
</feature>
<dbReference type="InterPro" id="IPR053000">
    <property type="entry name" value="WSS1-like_metalloprotease"/>
</dbReference>
<evidence type="ECO:0000256" key="5">
    <source>
        <dbReference type="SAM" id="MobiDB-lite"/>
    </source>
</evidence>
<dbReference type="GO" id="GO:0005634">
    <property type="term" value="C:nucleus"/>
    <property type="evidence" value="ECO:0007669"/>
    <property type="project" value="TreeGrafter"/>
</dbReference>
<evidence type="ECO:0000256" key="4">
    <source>
        <dbReference type="PROSITE-ProRule" id="PRU00322"/>
    </source>
</evidence>
<dbReference type="GO" id="GO:0006281">
    <property type="term" value="P:DNA repair"/>
    <property type="evidence" value="ECO:0007669"/>
    <property type="project" value="TreeGrafter"/>
</dbReference>
<dbReference type="Pfam" id="PF00641">
    <property type="entry name" value="Zn_ribbon_RanBP"/>
    <property type="match status" value="1"/>
</dbReference>
<dbReference type="Gene3D" id="4.10.1060.10">
    <property type="entry name" value="Zinc finger, RanBP2-type"/>
    <property type="match status" value="1"/>
</dbReference>
<proteinExistence type="predicted"/>
<dbReference type="EMBL" id="LR746269">
    <property type="protein sequence ID" value="CAA7398701.1"/>
    <property type="molecule type" value="Genomic_DNA"/>
</dbReference>
<dbReference type="Proteomes" id="UP000663760">
    <property type="component" value="Chromosome 6"/>
</dbReference>
<dbReference type="InterPro" id="IPR036443">
    <property type="entry name" value="Znf_RanBP2_sf"/>
</dbReference>
<accession>A0A7I8IYT6</accession>
<keyword evidence="1" id="KW-0479">Metal-binding</keyword>
<evidence type="ECO:0000256" key="2">
    <source>
        <dbReference type="ARBA" id="ARBA00022771"/>
    </source>
</evidence>